<keyword evidence="3" id="KW-0547">Nucleotide-binding</keyword>
<proteinExistence type="inferred from homology"/>
<evidence type="ECO:0000313" key="8">
    <source>
        <dbReference type="Proteomes" id="UP000671914"/>
    </source>
</evidence>
<dbReference type="SUPFAM" id="SSF53613">
    <property type="entry name" value="Ribokinase-like"/>
    <property type="match status" value="1"/>
</dbReference>
<dbReference type="EMBL" id="CP071696">
    <property type="protein sequence ID" value="QTX06294.1"/>
    <property type="molecule type" value="Genomic_DNA"/>
</dbReference>
<dbReference type="PANTHER" id="PTHR43085">
    <property type="entry name" value="HEXOKINASE FAMILY MEMBER"/>
    <property type="match status" value="1"/>
</dbReference>
<dbReference type="GO" id="GO:0016301">
    <property type="term" value="F:kinase activity"/>
    <property type="evidence" value="ECO:0007669"/>
    <property type="project" value="UniProtKB-KW"/>
</dbReference>
<protein>
    <submittedName>
        <fullName evidence="7">Sugar kinase</fullName>
    </submittedName>
</protein>
<feature type="domain" description="Carbohydrate kinase PfkB" evidence="6">
    <location>
        <begin position="10"/>
        <end position="272"/>
    </location>
</feature>
<dbReference type="Pfam" id="PF00294">
    <property type="entry name" value="PfkB"/>
    <property type="match status" value="1"/>
</dbReference>
<keyword evidence="2" id="KW-0808">Transferase</keyword>
<evidence type="ECO:0000313" key="7">
    <source>
        <dbReference type="EMBL" id="QTX06294.1"/>
    </source>
</evidence>
<keyword evidence="4 7" id="KW-0418">Kinase</keyword>
<dbReference type="AlphaFoldDB" id="A0A975FQ89"/>
<gene>
    <name evidence="7" type="ORF">G127AT_11310</name>
</gene>
<dbReference type="GO" id="GO:0005524">
    <property type="term" value="F:ATP binding"/>
    <property type="evidence" value="ECO:0007669"/>
    <property type="project" value="UniProtKB-KW"/>
</dbReference>
<evidence type="ECO:0000256" key="3">
    <source>
        <dbReference type="ARBA" id="ARBA00022741"/>
    </source>
</evidence>
<reference evidence="7" key="1">
    <citation type="submission" date="2021-03" db="EMBL/GenBank/DDBJ databases">
        <title>Agromyces archimandritus sp. nov., isolated from the cockroach Archimandrita tessellata.</title>
        <authorList>
            <person name="Guzman J."/>
            <person name="Ortuzar M."/>
            <person name="Poehlein A."/>
            <person name="Daniel R."/>
            <person name="Trujillo M."/>
            <person name="Vilcinskas A."/>
        </authorList>
    </citation>
    <scope>NUCLEOTIDE SEQUENCE</scope>
    <source>
        <strain evidence="7">G127AT</strain>
    </source>
</reference>
<organism evidence="7 8">
    <name type="scientific">Agromyces archimandritae</name>
    <dbReference type="NCBI Taxonomy" id="2781962"/>
    <lineage>
        <taxon>Bacteria</taxon>
        <taxon>Bacillati</taxon>
        <taxon>Actinomycetota</taxon>
        <taxon>Actinomycetes</taxon>
        <taxon>Micrococcales</taxon>
        <taxon>Microbacteriaceae</taxon>
        <taxon>Agromyces</taxon>
    </lineage>
</organism>
<dbReference type="KEGG" id="aarc:G127AT_11310"/>
<dbReference type="Gene3D" id="3.40.1190.20">
    <property type="match status" value="1"/>
</dbReference>
<dbReference type="InterPro" id="IPR050306">
    <property type="entry name" value="PfkB_Carbo_kinase"/>
</dbReference>
<dbReference type="InterPro" id="IPR029056">
    <property type="entry name" value="Ribokinase-like"/>
</dbReference>
<dbReference type="PANTHER" id="PTHR43085:SF1">
    <property type="entry name" value="PSEUDOURIDINE KINASE-RELATED"/>
    <property type="match status" value="1"/>
</dbReference>
<evidence type="ECO:0000256" key="4">
    <source>
        <dbReference type="ARBA" id="ARBA00022777"/>
    </source>
</evidence>
<evidence type="ECO:0000256" key="5">
    <source>
        <dbReference type="ARBA" id="ARBA00022840"/>
    </source>
</evidence>
<keyword evidence="8" id="KW-1185">Reference proteome</keyword>
<dbReference type="InterPro" id="IPR011611">
    <property type="entry name" value="PfkB_dom"/>
</dbReference>
<evidence type="ECO:0000256" key="1">
    <source>
        <dbReference type="ARBA" id="ARBA00010688"/>
    </source>
</evidence>
<comment type="similarity">
    <text evidence="1">Belongs to the carbohydrate kinase PfkB family.</text>
</comment>
<sequence length="295" mass="30114">MVLVAPERAEPLASAEEFRLDAAGAEANVASHLVRLGRVAAWAGRVGADALGERLVRQLAARGLGTAHVERDPDAPTGLYVKDPGHGVLYYRRGSAASRMSPSFLASLPAAGIVHHTGITPALSAGCDAMSGALAPHVHAAGGLVSFDVNHRPALWAADAAAPRLRELAAAADLVFVGLDEAARLWGAESADEVRRLLPEPAVLVVKDGPRRATEFDGGQRTEVPAIPVDVVEEVGAGDAFAAGYLAARLSGADAAARLSAGHAAAVTALAETSDFPRAAPHGIRTPSRGVAGSA</sequence>
<dbReference type="CDD" id="cd01166">
    <property type="entry name" value="KdgK"/>
    <property type="match status" value="1"/>
</dbReference>
<evidence type="ECO:0000259" key="6">
    <source>
        <dbReference type="Pfam" id="PF00294"/>
    </source>
</evidence>
<dbReference type="Proteomes" id="UP000671914">
    <property type="component" value="Chromosome"/>
</dbReference>
<accession>A0A975FQ89</accession>
<name>A0A975FQ89_9MICO</name>
<evidence type="ECO:0000256" key="2">
    <source>
        <dbReference type="ARBA" id="ARBA00022679"/>
    </source>
</evidence>
<keyword evidence="5" id="KW-0067">ATP-binding</keyword>